<feature type="region of interest" description="Disordered" evidence="1">
    <location>
        <begin position="50"/>
        <end position="69"/>
    </location>
</feature>
<dbReference type="RefSeq" id="WP_234382904.1">
    <property type="nucleotide sequence ID" value="NZ_KQ949091.1"/>
</dbReference>
<reference evidence="2 3" key="1">
    <citation type="submission" date="2015-10" db="EMBL/GenBank/DDBJ databases">
        <title>Draft genome sequence of Streptomyces sp. RV15, isolated from a marine sponge.</title>
        <authorList>
            <person name="Ruckert C."/>
            <person name="Abdelmohsen U.R."/>
            <person name="Winkler A."/>
            <person name="Hentschel U."/>
            <person name="Kalinowski J."/>
            <person name="Kampfer P."/>
            <person name="Glaeser S."/>
        </authorList>
    </citation>
    <scope>NUCLEOTIDE SEQUENCE [LARGE SCALE GENOMIC DNA]</scope>
    <source>
        <strain evidence="2 3">RV15</strain>
    </source>
</reference>
<accession>A0A101UX47</accession>
<feature type="non-terminal residue" evidence="2">
    <location>
        <position position="1"/>
    </location>
</feature>
<protein>
    <submittedName>
        <fullName evidence="2">Uncharacterized protein</fullName>
    </submittedName>
</protein>
<dbReference type="EMBL" id="LMXB01000064">
    <property type="protein sequence ID" value="KUO18448.1"/>
    <property type="molecule type" value="Genomic_DNA"/>
</dbReference>
<dbReference type="AlphaFoldDB" id="A0A101UX47"/>
<name>A0A101UX47_9ACTN</name>
<evidence type="ECO:0000313" key="2">
    <source>
        <dbReference type="EMBL" id="KUO18448.1"/>
    </source>
</evidence>
<keyword evidence="3" id="KW-1185">Reference proteome</keyword>
<organism evidence="2 3">
    <name type="scientific">Streptomyces dysideae</name>
    <dbReference type="NCBI Taxonomy" id="909626"/>
    <lineage>
        <taxon>Bacteria</taxon>
        <taxon>Bacillati</taxon>
        <taxon>Actinomycetota</taxon>
        <taxon>Actinomycetes</taxon>
        <taxon>Kitasatosporales</taxon>
        <taxon>Streptomycetaceae</taxon>
        <taxon>Streptomyces</taxon>
    </lineage>
</organism>
<comment type="caution">
    <text evidence="2">The sequence shown here is derived from an EMBL/GenBank/DDBJ whole genome shotgun (WGS) entry which is preliminary data.</text>
</comment>
<sequence>AEERGLVVRVVDAVGGRVSVGRVRGPETFGELGGRLSGEVVRVVSLPGARGGVPPGRRVSWRDGGRVPG</sequence>
<evidence type="ECO:0000313" key="3">
    <source>
        <dbReference type="Proteomes" id="UP000053260"/>
    </source>
</evidence>
<proteinExistence type="predicted"/>
<gene>
    <name evidence="2" type="ORF">AQJ91_24885</name>
</gene>
<evidence type="ECO:0000256" key="1">
    <source>
        <dbReference type="SAM" id="MobiDB-lite"/>
    </source>
</evidence>
<dbReference type="Proteomes" id="UP000053260">
    <property type="component" value="Unassembled WGS sequence"/>
</dbReference>
<feature type="compositionally biased region" description="Basic and acidic residues" evidence="1">
    <location>
        <begin position="60"/>
        <end position="69"/>
    </location>
</feature>